<accession>A0A7M4DQN8</accession>
<evidence type="ECO:0000256" key="3">
    <source>
        <dbReference type="ARBA" id="ARBA00021310"/>
    </source>
</evidence>
<dbReference type="Proteomes" id="UP000419743">
    <property type="component" value="Unassembled WGS sequence"/>
</dbReference>
<comment type="similarity">
    <text evidence="2 8">Belongs to the RecO family.</text>
</comment>
<dbReference type="InterPro" id="IPR022572">
    <property type="entry name" value="DNA_rep/recomb_RecO_N"/>
</dbReference>
<evidence type="ECO:0000256" key="4">
    <source>
        <dbReference type="ARBA" id="ARBA00022763"/>
    </source>
</evidence>
<keyword evidence="5 8" id="KW-0233">DNA recombination</keyword>
<keyword evidence="4 8" id="KW-0227">DNA damage</keyword>
<comment type="caution">
    <text evidence="10">The sequence shown here is derived from an EMBL/GenBank/DDBJ whole genome shotgun (WGS) entry which is preliminary data.</text>
</comment>
<name>A0A7M4DQN8_9MICO</name>
<dbReference type="GO" id="GO:0043590">
    <property type="term" value="C:bacterial nucleoid"/>
    <property type="evidence" value="ECO:0007669"/>
    <property type="project" value="TreeGrafter"/>
</dbReference>
<evidence type="ECO:0000256" key="8">
    <source>
        <dbReference type="HAMAP-Rule" id="MF_00201"/>
    </source>
</evidence>
<dbReference type="GO" id="GO:0006310">
    <property type="term" value="P:DNA recombination"/>
    <property type="evidence" value="ECO:0007669"/>
    <property type="project" value="UniProtKB-UniRule"/>
</dbReference>
<sequence>MGDNVRVKLYRDEAVVLRTRKLGEADRILTLLTRTHGQVHAVAKGVRRTSSKFGARLEPFSVIDLQLYNGRNLDVVTQVDTLAPHGRAISGDYGLFTTATAMVETAERLTEIEREPATQQYLLLVGALRSLAEKVHPSSLVLDSYLLRALAIAGWAPTFTECARCDAAGPHRSFSAPLGGIICTNCRPPGAAAPAPETVGLLGALLAGDWGHADVSHERHRKEASGLVAVYTQWHLERQLKSLRHVERA</sequence>
<dbReference type="AlphaFoldDB" id="A0A7M4DQN8"/>
<dbReference type="SUPFAM" id="SSF57863">
    <property type="entry name" value="ArfGap/RecO-like zinc finger"/>
    <property type="match status" value="1"/>
</dbReference>
<dbReference type="PANTHER" id="PTHR33991:SF1">
    <property type="entry name" value="DNA REPAIR PROTEIN RECO"/>
    <property type="match status" value="1"/>
</dbReference>
<gene>
    <name evidence="8 10" type="primary">recO</name>
    <name evidence="10" type="ORF">HALOF300_04479</name>
</gene>
<feature type="domain" description="DNA replication/recombination mediator RecO N-terminal" evidence="9">
    <location>
        <begin position="9"/>
        <end position="83"/>
    </location>
</feature>
<dbReference type="InterPro" id="IPR037278">
    <property type="entry name" value="ARFGAP/RecO"/>
</dbReference>
<evidence type="ECO:0000256" key="2">
    <source>
        <dbReference type="ARBA" id="ARBA00007452"/>
    </source>
</evidence>
<dbReference type="InterPro" id="IPR012340">
    <property type="entry name" value="NA-bd_OB-fold"/>
</dbReference>
<reference evidence="10 11" key="1">
    <citation type="submission" date="2019-11" db="EMBL/GenBank/DDBJ databases">
        <authorList>
            <person name="Criscuolo A."/>
        </authorList>
    </citation>
    <scope>NUCLEOTIDE SEQUENCE [LARGE SCALE GENOMIC DNA]</scope>
    <source>
        <strain evidence="10">CIP111667</strain>
    </source>
</reference>
<dbReference type="HAMAP" id="MF_00201">
    <property type="entry name" value="RecO"/>
    <property type="match status" value="1"/>
</dbReference>
<keyword evidence="11" id="KW-1185">Reference proteome</keyword>
<evidence type="ECO:0000259" key="9">
    <source>
        <dbReference type="Pfam" id="PF11967"/>
    </source>
</evidence>
<evidence type="ECO:0000256" key="1">
    <source>
        <dbReference type="ARBA" id="ARBA00003065"/>
    </source>
</evidence>
<evidence type="ECO:0000256" key="5">
    <source>
        <dbReference type="ARBA" id="ARBA00023172"/>
    </source>
</evidence>
<organism evidence="10 11">
    <name type="scientific">Occultella aeris</name>
    <dbReference type="NCBI Taxonomy" id="2761496"/>
    <lineage>
        <taxon>Bacteria</taxon>
        <taxon>Bacillati</taxon>
        <taxon>Actinomycetota</taxon>
        <taxon>Actinomycetes</taxon>
        <taxon>Micrococcales</taxon>
        <taxon>Ruaniaceae</taxon>
        <taxon>Occultella</taxon>
    </lineage>
</organism>
<proteinExistence type="inferred from homology"/>
<evidence type="ECO:0000313" key="10">
    <source>
        <dbReference type="EMBL" id="VZO39782.1"/>
    </source>
</evidence>
<dbReference type="GO" id="GO:0006302">
    <property type="term" value="P:double-strand break repair"/>
    <property type="evidence" value="ECO:0007669"/>
    <property type="project" value="TreeGrafter"/>
</dbReference>
<dbReference type="InterPro" id="IPR042242">
    <property type="entry name" value="RecO_C"/>
</dbReference>
<evidence type="ECO:0000256" key="6">
    <source>
        <dbReference type="ARBA" id="ARBA00023204"/>
    </source>
</evidence>
<dbReference type="Gene3D" id="2.40.50.140">
    <property type="entry name" value="Nucleic acid-binding proteins"/>
    <property type="match status" value="1"/>
</dbReference>
<dbReference type="PANTHER" id="PTHR33991">
    <property type="entry name" value="DNA REPAIR PROTEIN RECO"/>
    <property type="match status" value="1"/>
</dbReference>
<comment type="function">
    <text evidence="1 8">Involved in DNA repair and RecF pathway recombination.</text>
</comment>
<dbReference type="Pfam" id="PF02565">
    <property type="entry name" value="RecO_C"/>
    <property type="match status" value="1"/>
</dbReference>
<evidence type="ECO:0000256" key="7">
    <source>
        <dbReference type="ARBA" id="ARBA00033409"/>
    </source>
</evidence>
<dbReference type="Gene3D" id="1.20.1440.120">
    <property type="entry name" value="Recombination protein O, C-terminal domain"/>
    <property type="match status" value="1"/>
</dbReference>
<dbReference type="NCBIfam" id="TIGR00613">
    <property type="entry name" value="reco"/>
    <property type="match status" value="1"/>
</dbReference>
<dbReference type="Pfam" id="PF11967">
    <property type="entry name" value="RecO_N"/>
    <property type="match status" value="1"/>
</dbReference>
<evidence type="ECO:0000313" key="11">
    <source>
        <dbReference type="Proteomes" id="UP000419743"/>
    </source>
</evidence>
<keyword evidence="6 8" id="KW-0234">DNA repair</keyword>
<dbReference type="InterPro" id="IPR003717">
    <property type="entry name" value="RecO"/>
</dbReference>
<protein>
    <recommendedName>
        <fullName evidence="3 8">DNA repair protein RecO</fullName>
    </recommendedName>
    <alternativeName>
        <fullName evidence="7 8">Recombination protein O</fullName>
    </alternativeName>
</protein>
<dbReference type="SUPFAM" id="SSF50249">
    <property type="entry name" value="Nucleic acid-binding proteins"/>
    <property type="match status" value="1"/>
</dbReference>
<dbReference type="EMBL" id="CACRYJ010000063">
    <property type="protein sequence ID" value="VZO39782.1"/>
    <property type="molecule type" value="Genomic_DNA"/>
</dbReference>